<accession>A0A0Q4B8Y3</accession>
<dbReference type="STRING" id="1702214.AL399_01825"/>
<reference evidence="3" key="1">
    <citation type="submission" date="2015-08" db="EMBL/GenBank/DDBJ databases">
        <title>Candidatus Bacteriodes Periocalifornicus.</title>
        <authorList>
            <person name="McLean J.S."/>
            <person name="Kelley S."/>
        </authorList>
    </citation>
    <scope>NUCLEOTIDE SEQUENCE [LARGE SCALE GENOMIC DNA]</scope>
    <source>
        <strain evidence="3">12B</strain>
    </source>
</reference>
<dbReference type="PROSITE" id="PS51257">
    <property type="entry name" value="PROKAR_LIPOPROTEIN"/>
    <property type="match status" value="1"/>
</dbReference>
<feature type="chain" id="PRO_5006212551" description="Lipoprotein" evidence="2">
    <location>
        <begin position="27"/>
        <end position="465"/>
    </location>
</feature>
<dbReference type="PATRIC" id="fig|1702214.3.peg.2145"/>
<name>A0A0Q4B8Y3_9BACT</name>
<feature type="region of interest" description="Disordered" evidence="1">
    <location>
        <begin position="413"/>
        <end position="465"/>
    </location>
</feature>
<evidence type="ECO:0000256" key="2">
    <source>
        <dbReference type="SAM" id="SignalP"/>
    </source>
</evidence>
<dbReference type="AlphaFoldDB" id="A0A0Q4B8Y3"/>
<gene>
    <name evidence="3" type="ORF">AL399_01825</name>
</gene>
<evidence type="ECO:0000313" key="4">
    <source>
        <dbReference type="Proteomes" id="UP000054172"/>
    </source>
</evidence>
<comment type="caution">
    <text evidence="3">The sequence shown here is derived from an EMBL/GenBank/DDBJ whole genome shotgun (WGS) entry which is preliminary data.</text>
</comment>
<evidence type="ECO:0000313" key="3">
    <source>
        <dbReference type="EMBL" id="KQM09435.1"/>
    </source>
</evidence>
<dbReference type="EMBL" id="LIIK01000005">
    <property type="protein sequence ID" value="KQM09435.1"/>
    <property type="molecule type" value="Genomic_DNA"/>
</dbReference>
<evidence type="ECO:0000256" key="1">
    <source>
        <dbReference type="SAM" id="MobiDB-lite"/>
    </source>
</evidence>
<protein>
    <recommendedName>
        <fullName evidence="5">Lipoprotein</fullName>
    </recommendedName>
</protein>
<dbReference type="Proteomes" id="UP000054172">
    <property type="component" value="Unassembled WGS sequence"/>
</dbReference>
<feature type="signal peptide" evidence="2">
    <location>
        <begin position="1"/>
        <end position="26"/>
    </location>
</feature>
<evidence type="ECO:0008006" key="5">
    <source>
        <dbReference type="Google" id="ProtNLM"/>
    </source>
</evidence>
<keyword evidence="4" id="KW-1185">Reference proteome</keyword>
<feature type="compositionally biased region" description="Basic and acidic residues" evidence="1">
    <location>
        <begin position="413"/>
        <end position="426"/>
    </location>
</feature>
<organism evidence="3 4">
    <name type="scientific">Candidatus [Bacteroides] periocalifornicus</name>
    <dbReference type="NCBI Taxonomy" id="1702214"/>
    <lineage>
        <taxon>Bacteria</taxon>
        <taxon>Pseudomonadati</taxon>
        <taxon>Bacteroidota</taxon>
    </lineage>
</organism>
<sequence length="465" mass="50238">MKSSYSHRYPCTWLAQLALGLLVTLAGCERTNSPTDNIQGLRFSTDTVRFDSVFAGAVSSTRLLRIYNKGRNTVRIPELRLLHGAASQFAMLVDGQSTTAAHGVEIEQGDSLTLAIRLKPSGIKVDTIKVVSDSIAVATKGISRYVALLGKGLASTPLSVDTLRTDLTIAGPPALRVQRRMVVPKGVTLTLRAGASLYFSQGAGIDVYGSLAIEGTPLSPVVLAGERLETYYRRQPGQWQGINLKPRSGPHTLSYFQLRSAVTALRADSLTSPLSVRGATIAFTSRDGVVANKTLLALYGCLLLQNYGCALRMRAANVRLVHCTLYASSLPPQTRRDPLIAIEPVKGNSTPCSLLVANSILWGDRANELPIPEELTPKPEITCTHSVMKIPQSTLSAHPTWLHVLLDNPKLTAPEKGDAKLEKDSPARGQGLMEYGNEDPIDLQNRPRLQHGNPDIGALVFTPKP</sequence>
<keyword evidence="2" id="KW-0732">Signal</keyword>
<proteinExistence type="predicted"/>